<comment type="caution">
    <text evidence="2">The sequence shown here is derived from an EMBL/GenBank/DDBJ whole genome shotgun (WGS) entry which is preliminary data.</text>
</comment>
<evidence type="ECO:0000256" key="1">
    <source>
        <dbReference type="SAM" id="MobiDB-lite"/>
    </source>
</evidence>
<dbReference type="Proteomes" id="UP001597046">
    <property type="component" value="Unassembled WGS sequence"/>
</dbReference>
<dbReference type="EMBL" id="JBHTKH010000012">
    <property type="protein sequence ID" value="MFD1055860.1"/>
    <property type="molecule type" value="Genomic_DNA"/>
</dbReference>
<feature type="region of interest" description="Disordered" evidence="1">
    <location>
        <begin position="60"/>
        <end position="79"/>
    </location>
</feature>
<feature type="compositionally biased region" description="Acidic residues" evidence="1">
    <location>
        <begin position="1"/>
        <end position="27"/>
    </location>
</feature>
<keyword evidence="3" id="KW-1185">Reference proteome</keyword>
<evidence type="ECO:0000313" key="2">
    <source>
        <dbReference type="EMBL" id="MFD1055860.1"/>
    </source>
</evidence>
<sequence length="79" mass="8589">MDEEDDVLALPDPVDEPLEEPFDEPPEDVLAPPEEPDELDELDDPDEPDEVGLVVSFVSPPVADVEAPEPLDGARESVL</sequence>
<evidence type="ECO:0000313" key="3">
    <source>
        <dbReference type="Proteomes" id="UP001597046"/>
    </source>
</evidence>
<dbReference type="RefSeq" id="WP_386053960.1">
    <property type="nucleotide sequence ID" value="NZ_JBHTKH010000012.1"/>
</dbReference>
<name>A0ABW3MZ46_9MICO</name>
<gene>
    <name evidence="2" type="ORF">ACFQ2V_16215</name>
</gene>
<feature type="region of interest" description="Disordered" evidence="1">
    <location>
        <begin position="1"/>
        <end position="51"/>
    </location>
</feature>
<reference evidence="3" key="1">
    <citation type="journal article" date="2019" name="Int. J. Syst. Evol. Microbiol.">
        <title>The Global Catalogue of Microorganisms (GCM) 10K type strain sequencing project: providing services to taxonomists for standard genome sequencing and annotation.</title>
        <authorList>
            <consortium name="The Broad Institute Genomics Platform"/>
            <consortium name="The Broad Institute Genome Sequencing Center for Infectious Disease"/>
            <person name="Wu L."/>
            <person name="Ma J."/>
        </authorList>
    </citation>
    <scope>NUCLEOTIDE SEQUENCE [LARGE SCALE GENOMIC DNA]</scope>
    <source>
        <strain evidence="3">CCUG 57508</strain>
    </source>
</reference>
<accession>A0ABW3MZ46</accession>
<proteinExistence type="predicted"/>
<protein>
    <submittedName>
        <fullName evidence="2">Uncharacterized protein</fullName>
    </submittedName>
</protein>
<feature type="compositionally biased region" description="Acidic residues" evidence="1">
    <location>
        <begin position="34"/>
        <end position="50"/>
    </location>
</feature>
<organism evidence="2 3">
    <name type="scientific">Terrabacter terrigena</name>
    <dbReference type="NCBI Taxonomy" id="574718"/>
    <lineage>
        <taxon>Bacteria</taxon>
        <taxon>Bacillati</taxon>
        <taxon>Actinomycetota</taxon>
        <taxon>Actinomycetes</taxon>
        <taxon>Micrococcales</taxon>
        <taxon>Intrasporangiaceae</taxon>
        <taxon>Terrabacter</taxon>
    </lineage>
</organism>